<feature type="region of interest" description="Disordered" evidence="1">
    <location>
        <begin position="131"/>
        <end position="159"/>
    </location>
</feature>
<evidence type="ECO:0000256" key="1">
    <source>
        <dbReference type="SAM" id="MobiDB-lite"/>
    </source>
</evidence>
<protein>
    <submittedName>
        <fullName evidence="2">Uncharacterized protein</fullName>
    </submittedName>
</protein>
<evidence type="ECO:0000313" key="2">
    <source>
        <dbReference type="EMBL" id="WPK27129.1"/>
    </source>
</evidence>
<dbReference type="AlphaFoldDB" id="A0AAX4HFB5"/>
<dbReference type="KEGG" id="asau:88175562"/>
<gene>
    <name evidence="2" type="ORF">PUMCH_004502</name>
</gene>
<dbReference type="GeneID" id="88175562"/>
<dbReference type="Proteomes" id="UP001338582">
    <property type="component" value="Chromosome 5"/>
</dbReference>
<proteinExistence type="predicted"/>
<accession>A0AAX4HFB5</accession>
<reference evidence="2 3" key="1">
    <citation type="submission" date="2023-10" db="EMBL/GenBank/DDBJ databases">
        <title>Draft Genome Sequence of Candida saopaulonensis from a very Premature Infant with Sepsis.</title>
        <authorList>
            <person name="Ning Y."/>
            <person name="Dai R."/>
            <person name="Xiao M."/>
            <person name="Xu Y."/>
            <person name="Yan Q."/>
            <person name="Zhang L."/>
        </authorList>
    </citation>
    <scope>NUCLEOTIDE SEQUENCE [LARGE SCALE GENOMIC DNA]</scope>
    <source>
        <strain evidence="2 3">19XY460</strain>
    </source>
</reference>
<evidence type="ECO:0000313" key="3">
    <source>
        <dbReference type="Proteomes" id="UP001338582"/>
    </source>
</evidence>
<keyword evidence="3" id="KW-1185">Reference proteome</keyword>
<organism evidence="2 3">
    <name type="scientific">Australozyma saopauloensis</name>
    <dbReference type="NCBI Taxonomy" id="291208"/>
    <lineage>
        <taxon>Eukaryota</taxon>
        <taxon>Fungi</taxon>
        <taxon>Dikarya</taxon>
        <taxon>Ascomycota</taxon>
        <taxon>Saccharomycotina</taxon>
        <taxon>Pichiomycetes</taxon>
        <taxon>Metschnikowiaceae</taxon>
        <taxon>Australozyma</taxon>
    </lineage>
</organism>
<sequence>MSNYSALFFQRRHSRDACPKPCIQALDAEQVRTIETHARPAARHAQRSRKKTICANHHCRTRKRDRLASRFSGHVRGAHGWQSGGRAVCSTPVAGHSHSPTPKSGVDASAGACVVKKKTIWRWCRTWGKSKSEKKKKEQMKRDSRSNTKKVSRAQCPPVHRQTYRQYRLLGA</sequence>
<dbReference type="EMBL" id="CP138898">
    <property type="protein sequence ID" value="WPK27129.1"/>
    <property type="molecule type" value="Genomic_DNA"/>
</dbReference>
<name>A0AAX4HFB5_9ASCO</name>
<dbReference type="RefSeq" id="XP_062879507.1">
    <property type="nucleotide sequence ID" value="XM_063023437.1"/>
</dbReference>